<dbReference type="SUPFAM" id="SSF55874">
    <property type="entry name" value="ATPase domain of HSP90 chaperone/DNA topoisomerase II/histidine kinase"/>
    <property type="match status" value="1"/>
</dbReference>
<comment type="caution">
    <text evidence="2">The sequence shown here is derived from an EMBL/GenBank/DDBJ whole genome shotgun (WGS) entry which is preliminary data.</text>
</comment>
<protein>
    <recommendedName>
        <fullName evidence="1">Histidine kinase/HSP90-like ATPase domain-containing protein</fullName>
    </recommendedName>
</protein>
<proteinExistence type="predicted"/>
<dbReference type="EMBL" id="LAZR01009831">
    <property type="protein sequence ID" value="KKM70364.1"/>
    <property type="molecule type" value="Genomic_DNA"/>
</dbReference>
<dbReference type="Gene3D" id="3.30.565.10">
    <property type="entry name" value="Histidine kinase-like ATPase, C-terminal domain"/>
    <property type="match status" value="1"/>
</dbReference>
<dbReference type="AlphaFoldDB" id="A0A0F9JKJ6"/>
<feature type="non-terminal residue" evidence="2">
    <location>
        <position position="1"/>
    </location>
</feature>
<name>A0A0F9JKJ6_9ZZZZ</name>
<accession>A0A0F9JKJ6</accession>
<dbReference type="InterPro" id="IPR003594">
    <property type="entry name" value="HATPase_dom"/>
</dbReference>
<dbReference type="InterPro" id="IPR036890">
    <property type="entry name" value="HATPase_C_sf"/>
</dbReference>
<evidence type="ECO:0000259" key="1">
    <source>
        <dbReference type="Pfam" id="PF02518"/>
    </source>
</evidence>
<feature type="domain" description="Histidine kinase/HSP90-like ATPase" evidence="1">
    <location>
        <begin position="1"/>
        <end position="35"/>
    </location>
</feature>
<evidence type="ECO:0000313" key="2">
    <source>
        <dbReference type="EMBL" id="KKM70364.1"/>
    </source>
</evidence>
<sequence>GLYISKKIVESHGGKIWMESDGKNKGASFYFALPTVK</sequence>
<reference evidence="2" key="1">
    <citation type="journal article" date="2015" name="Nature">
        <title>Complex archaea that bridge the gap between prokaryotes and eukaryotes.</title>
        <authorList>
            <person name="Spang A."/>
            <person name="Saw J.H."/>
            <person name="Jorgensen S.L."/>
            <person name="Zaremba-Niedzwiedzka K."/>
            <person name="Martijn J."/>
            <person name="Lind A.E."/>
            <person name="van Eijk R."/>
            <person name="Schleper C."/>
            <person name="Guy L."/>
            <person name="Ettema T.J."/>
        </authorList>
    </citation>
    <scope>NUCLEOTIDE SEQUENCE</scope>
</reference>
<gene>
    <name evidence="2" type="ORF">LCGC14_1441500</name>
</gene>
<organism evidence="2">
    <name type="scientific">marine sediment metagenome</name>
    <dbReference type="NCBI Taxonomy" id="412755"/>
    <lineage>
        <taxon>unclassified sequences</taxon>
        <taxon>metagenomes</taxon>
        <taxon>ecological metagenomes</taxon>
    </lineage>
</organism>
<dbReference type="Pfam" id="PF02518">
    <property type="entry name" value="HATPase_c"/>
    <property type="match status" value="1"/>
</dbReference>